<dbReference type="Gene3D" id="2.60.120.200">
    <property type="match status" value="2"/>
</dbReference>
<proteinExistence type="predicted"/>
<evidence type="ECO:0000259" key="5">
    <source>
        <dbReference type="PROSITE" id="PS50025"/>
    </source>
</evidence>
<evidence type="ECO:0000256" key="2">
    <source>
        <dbReference type="PROSITE-ProRule" id="PRU00076"/>
    </source>
</evidence>
<organism evidence="7 8">
    <name type="scientific">Panagrolaimus superbus</name>
    <dbReference type="NCBI Taxonomy" id="310955"/>
    <lineage>
        <taxon>Eukaryota</taxon>
        <taxon>Metazoa</taxon>
        <taxon>Ecdysozoa</taxon>
        <taxon>Nematoda</taxon>
        <taxon>Chromadorea</taxon>
        <taxon>Rhabditida</taxon>
        <taxon>Tylenchina</taxon>
        <taxon>Panagrolaimomorpha</taxon>
        <taxon>Panagrolaimoidea</taxon>
        <taxon>Panagrolaimidae</taxon>
        <taxon>Panagrolaimus</taxon>
    </lineage>
</organism>
<dbReference type="SMART" id="SM00282">
    <property type="entry name" value="LamG"/>
    <property type="match status" value="2"/>
</dbReference>
<dbReference type="SUPFAM" id="SSF49899">
    <property type="entry name" value="Concanavalin A-like lectins/glucanases"/>
    <property type="match status" value="3"/>
</dbReference>
<dbReference type="SMART" id="SM00181">
    <property type="entry name" value="EGF"/>
    <property type="match status" value="3"/>
</dbReference>
<reference evidence="8" key="1">
    <citation type="submission" date="2022-11" db="UniProtKB">
        <authorList>
            <consortium name="WormBaseParasite"/>
        </authorList>
    </citation>
    <scope>IDENTIFICATION</scope>
</reference>
<dbReference type="PROSITE" id="PS50026">
    <property type="entry name" value="EGF_3"/>
    <property type="match status" value="2"/>
</dbReference>
<dbReference type="PANTHER" id="PTHR15036:SF94">
    <property type="entry name" value="INTESTINAL NEUREXIN-LIKE"/>
    <property type="match status" value="1"/>
</dbReference>
<dbReference type="AlphaFoldDB" id="A0A914YVW0"/>
<feature type="transmembrane region" description="Helical" evidence="4">
    <location>
        <begin position="1048"/>
        <end position="1073"/>
    </location>
</feature>
<dbReference type="PROSITE" id="PS00022">
    <property type="entry name" value="EGF_1"/>
    <property type="match status" value="1"/>
</dbReference>
<dbReference type="CDD" id="cd00110">
    <property type="entry name" value="LamG"/>
    <property type="match status" value="2"/>
</dbReference>
<feature type="region of interest" description="Disordered" evidence="3">
    <location>
        <begin position="1178"/>
        <end position="1224"/>
    </location>
</feature>
<keyword evidence="4" id="KW-0812">Transmembrane</keyword>
<evidence type="ECO:0000313" key="8">
    <source>
        <dbReference type="WBParaSite" id="PSU_v2.g4263.t1"/>
    </source>
</evidence>
<accession>A0A914YVW0</accession>
<feature type="domain" description="Laminin G" evidence="5">
    <location>
        <begin position="565"/>
        <end position="765"/>
    </location>
</feature>
<sequence length="1241" mass="139060">MPGADFNDIAESNQENAPVKNENNVENPSDEQHEAKNDEGEEKIEEANIGTSEQENIPEQNEAKNAENTLTILAKNPEIGEGTNPADENTPKKPGDPILNQVPIPRPDFNGLPDACLPQQRDLCGPNSKGCEGIQNTTDFKCACRDGYSGKRCQFSLLPRSCYEAFALNTGKINEPGAYELDVDGSGPLRSSWAYCNKDGHTIVEHNMPNDTLIRQSIDTTDKYYPISYRLFENAQLKKLIEQSEKCNQNIKFECNKSPLSFSTNTTWFETATKPGGMVKQIGDKPDQCECPDGGCKEGRHCNCDSLLETFDEGLLTKENAGITFIYALKNPFKEADAKMKATLGPLKCSGNAGNNEGNAITLKAVSSSLGFQALVELTHFEIQFRTMQTDIPSLISLDGSYEIIVSLRGGHTIDVKKKEKEEETVVANIMSQSRLSDLRWHRILIEIIHDEIRVSLDSYSTFSLFNKKSFPRTITIGENAGNEGFIGCIRNFNLNGEAIEVSTLTRNLQDNFADGCPNLCRGHNCEQGSKCIENFDTGERTCQCANRFIHRGERCEKNVNTNTEVSFHDRKQGFLEFRNDELPQNPLESSIIAFSTRTDQKEAVLIYAHDQSDNFLQVHLADEFRIILTMSNYTTSNIAEVKSCTVFSRSHDEFSDMRWLQIIVERFNNRTTLSIDEEQCEILGTLKLAPLDTKIEDYQNKPDYAILPPKAQGSSTVIEAYQILFIGGVPRPHSYDNLRKKRARMVFYDTPIPPLLGSAIQSGCHTECDTIVCKNGGHCSFKWENRDPGTKDLTTCDCSKTSYFGSSCLKDIGVSFEGRTSLLYNIEKAHQFDLTRSEEQTFRFAFAPLANEKSVQRIATIYLNNEQYGMPDRIYSFAGNYSDGYRHFFQAIFDKGSPVLFVIDSDKQYADDGLKLHLADATSFRFGGKLVSTSLEENGFAVIDAYKGCLSNVHIDFHQNVRTQFLPLSDYLNTGFDNRGGVILIDEPDTSVKLQESKCASFLIPGVLPSLQRNVNFPAWEALFSPVTFHSNFTPELNHEVGPEDGFPWWLIVLLVLLFIIIMIIICCCLFCRKPKNKRSRPPSIGKGVEPEKIPLKEKQPNVIELPLTPLSVKDNFELPPANKALFKADDSQLPDRPTISHPESPLPSNKEYPLDGDSIDTYADDNTAEDLDKVLSQGFGEERPNVLDKNTKNMLDKTNVNRVSSFDNADARSHPPRPTKVLTPAQVPQISMDQLKRDF</sequence>
<keyword evidence="4" id="KW-1133">Transmembrane helix</keyword>
<dbReference type="InterPro" id="IPR001791">
    <property type="entry name" value="Laminin_G"/>
</dbReference>
<evidence type="ECO:0000256" key="1">
    <source>
        <dbReference type="ARBA" id="ARBA00023157"/>
    </source>
</evidence>
<evidence type="ECO:0000256" key="4">
    <source>
        <dbReference type="SAM" id="Phobius"/>
    </source>
</evidence>
<dbReference type="InterPro" id="IPR050372">
    <property type="entry name" value="Neurexin-related_CASP"/>
</dbReference>
<dbReference type="PANTHER" id="PTHR15036">
    <property type="entry name" value="PIKACHURIN-LIKE PROTEIN"/>
    <property type="match status" value="1"/>
</dbReference>
<feature type="disulfide bond" evidence="2">
    <location>
        <begin position="526"/>
        <end position="543"/>
    </location>
</feature>
<feature type="compositionally biased region" description="Basic and acidic residues" evidence="3">
    <location>
        <begin position="1182"/>
        <end position="1197"/>
    </location>
</feature>
<evidence type="ECO:0000313" key="7">
    <source>
        <dbReference type="Proteomes" id="UP000887577"/>
    </source>
</evidence>
<dbReference type="Pfam" id="PF02210">
    <property type="entry name" value="Laminin_G_2"/>
    <property type="match status" value="2"/>
</dbReference>
<keyword evidence="7" id="KW-1185">Reference proteome</keyword>
<feature type="compositionally biased region" description="Polar residues" evidence="3">
    <location>
        <begin position="1198"/>
        <end position="1209"/>
    </location>
</feature>
<evidence type="ECO:0000256" key="3">
    <source>
        <dbReference type="SAM" id="MobiDB-lite"/>
    </source>
</evidence>
<feature type="compositionally biased region" description="Polar residues" evidence="3">
    <location>
        <begin position="10"/>
        <end position="27"/>
    </location>
</feature>
<feature type="region of interest" description="Disordered" evidence="3">
    <location>
        <begin position="1"/>
        <end position="65"/>
    </location>
</feature>
<comment type="caution">
    <text evidence="2">Lacks conserved residue(s) required for the propagation of feature annotation.</text>
</comment>
<keyword evidence="2" id="KW-0245">EGF-like domain</keyword>
<dbReference type="PROSITE" id="PS01186">
    <property type="entry name" value="EGF_2"/>
    <property type="match status" value="1"/>
</dbReference>
<name>A0A914YVW0_9BILA</name>
<feature type="domain" description="EGF-like" evidence="6">
    <location>
        <begin position="112"/>
        <end position="154"/>
    </location>
</feature>
<dbReference type="InterPro" id="IPR013320">
    <property type="entry name" value="ConA-like_dom_sf"/>
</dbReference>
<dbReference type="Gene3D" id="2.60.120.1000">
    <property type="match status" value="1"/>
</dbReference>
<feature type="domain" description="EGF-like" evidence="6">
    <location>
        <begin position="518"/>
        <end position="557"/>
    </location>
</feature>
<protein>
    <submittedName>
        <fullName evidence="8">Uncharacterized protein</fullName>
    </submittedName>
</protein>
<dbReference type="Proteomes" id="UP000887577">
    <property type="component" value="Unplaced"/>
</dbReference>
<keyword evidence="1 2" id="KW-1015">Disulfide bond</keyword>
<feature type="compositionally biased region" description="Polar residues" evidence="3">
    <location>
        <begin position="49"/>
        <end position="59"/>
    </location>
</feature>
<keyword evidence="4" id="KW-0472">Membrane</keyword>
<evidence type="ECO:0000259" key="6">
    <source>
        <dbReference type="PROSITE" id="PS50026"/>
    </source>
</evidence>
<dbReference type="InterPro" id="IPR000742">
    <property type="entry name" value="EGF"/>
</dbReference>
<feature type="region of interest" description="Disordered" evidence="3">
    <location>
        <begin position="77"/>
        <end position="106"/>
    </location>
</feature>
<dbReference type="WBParaSite" id="PSU_v2.g4263.t1">
    <property type="protein sequence ID" value="PSU_v2.g4263.t1"/>
    <property type="gene ID" value="PSU_v2.g4263"/>
</dbReference>
<feature type="domain" description="Laminin G" evidence="5">
    <location>
        <begin position="350"/>
        <end position="517"/>
    </location>
</feature>
<feature type="region of interest" description="Disordered" evidence="3">
    <location>
        <begin position="1129"/>
        <end position="1166"/>
    </location>
</feature>
<dbReference type="PROSITE" id="PS50025">
    <property type="entry name" value="LAM_G_DOMAIN"/>
    <property type="match status" value="2"/>
</dbReference>
<feature type="disulfide bond" evidence="2">
    <location>
        <begin position="144"/>
        <end position="153"/>
    </location>
</feature>